<keyword evidence="3" id="KW-1185">Reference proteome</keyword>
<reference evidence="3" key="1">
    <citation type="journal article" date="2019" name="Int. J. Syst. Evol. Microbiol.">
        <title>The Global Catalogue of Microorganisms (GCM) 10K type strain sequencing project: providing services to taxonomists for standard genome sequencing and annotation.</title>
        <authorList>
            <consortium name="The Broad Institute Genomics Platform"/>
            <consortium name="The Broad Institute Genome Sequencing Center for Infectious Disease"/>
            <person name="Wu L."/>
            <person name="Ma J."/>
        </authorList>
    </citation>
    <scope>NUCLEOTIDE SEQUENCE [LARGE SCALE GENOMIC DNA]</scope>
    <source>
        <strain evidence="3">CCTCC AB 2013263</strain>
    </source>
</reference>
<sequence>MPLGDPPNYSTPGTIRLALVSLLGSMTHFTLGALEYGRVGPFVGLWQMVLAGFLLVFGVLTTIRYLEARDAMDDPNPRTPMYDTPHEWWTYRVGLALHALGVLLCLYWLLNSELPVFYGAALSVNGAGVWLASGLRPRPGDHP</sequence>
<feature type="transmembrane region" description="Helical" evidence="1">
    <location>
        <begin position="88"/>
        <end position="110"/>
    </location>
</feature>
<accession>A0ABV8A8M0</accession>
<evidence type="ECO:0000256" key="1">
    <source>
        <dbReference type="SAM" id="Phobius"/>
    </source>
</evidence>
<keyword evidence="1" id="KW-0812">Transmembrane</keyword>
<evidence type="ECO:0000313" key="3">
    <source>
        <dbReference type="Proteomes" id="UP001595748"/>
    </source>
</evidence>
<feature type="transmembrane region" description="Helical" evidence="1">
    <location>
        <begin position="116"/>
        <end position="135"/>
    </location>
</feature>
<name>A0ABV8A8M0_9DEIO</name>
<dbReference type="EMBL" id="JBHRZF010000168">
    <property type="protein sequence ID" value="MFC3861984.1"/>
    <property type="molecule type" value="Genomic_DNA"/>
</dbReference>
<dbReference type="RefSeq" id="WP_380079417.1">
    <property type="nucleotide sequence ID" value="NZ_JBHRZF010000168.1"/>
</dbReference>
<keyword evidence="1" id="KW-1133">Transmembrane helix</keyword>
<protein>
    <submittedName>
        <fullName evidence="2">Uncharacterized protein</fullName>
    </submittedName>
</protein>
<gene>
    <name evidence="2" type="ORF">ACFOPQ_14540</name>
</gene>
<feature type="transmembrane region" description="Helical" evidence="1">
    <location>
        <begin position="45"/>
        <end position="67"/>
    </location>
</feature>
<proteinExistence type="predicted"/>
<comment type="caution">
    <text evidence="2">The sequence shown here is derived from an EMBL/GenBank/DDBJ whole genome shotgun (WGS) entry which is preliminary data.</text>
</comment>
<organism evidence="2 3">
    <name type="scientific">Deinococcus antarcticus</name>
    <dbReference type="NCBI Taxonomy" id="1298767"/>
    <lineage>
        <taxon>Bacteria</taxon>
        <taxon>Thermotogati</taxon>
        <taxon>Deinococcota</taxon>
        <taxon>Deinococci</taxon>
        <taxon>Deinococcales</taxon>
        <taxon>Deinococcaceae</taxon>
        <taxon>Deinococcus</taxon>
    </lineage>
</organism>
<dbReference type="Proteomes" id="UP001595748">
    <property type="component" value="Unassembled WGS sequence"/>
</dbReference>
<evidence type="ECO:0000313" key="2">
    <source>
        <dbReference type="EMBL" id="MFC3861984.1"/>
    </source>
</evidence>
<keyword evidence="1" id="KW-0472">Membrane</keyword>